<keyword evidence="1" id="KW-0812">Transmembrane</keyword>
<gene>
    <name evidence="3" type="ORF">LCGC14_1337150</name>
</gene>
<accession>A0A0F9KFI5</accession>
<evidence type="ECO:0000256" key="1">
    <source>
        <dbReference type="SAM" id="Phobius"/>
    </source>
</evidence>
<keyword evidence="1" id="KW-1133">Transmembrane helix</keyword>
<feature type="transmembrane region" description="Helical" evidence="1">
    <location>
        <begin position="215"/>
        <end position="235"/>
    </location>
</feature>
<keyword evidence="1" id="KW-0472">Membrane</keyword>
<protein>
    <recommendedName>
        <fullName evidence="2">T6SS Phospholipase effector Tle1-like catalytic domain-containing protein</fullName>
    </recommendedName>
</protein>
<evidence type="ECO:0000313" key="3">
    <source>
        <dbReference type="EMBL" id="KKM80708.1"/>
    </source>
</evidence>
<dbReference type="PANTHER" id="PTHR33840">
    <property type="match status" value="1"/>
</dbReference>
<dbReference type="PANTHER" id="PTHR33840:SF1">
    <property type="entry name" value="TLE1 PHOSPHOLIPASE DOMAIN-CONTAINING PROTEIN"/>
    <property type="match status" value="1"/>
</dbReference>
<feature type="domain" description="T6SS Phospholipase effector Tle1-like catalytic" evidence="2">
    <location>
        <begin position="300"/>
        <end position="382"/>
    </location>
</feature>
<comment type="caution">
    <text evidence="3">The sequence shown here is derived from an EMBL/GenBank/DDBJ whole genome shotgun (WGS) entry which is preliminary data.</text>
</comment>
<name>A0A0F9KFI5_9ZZZZ</name>
<feature type="transmembrane region" description="Helical" evidence="1">
    <location>
        <begin position="241"/>
        <end position="259"/>
    </location>
</feature>
<dbReference type="Pfam" id="PF09994">
    <property type="entry name" value="T6SS_Tle1-like_cat"/>
    <property type="match status" value="2"/>
</dbReference>
<evidence type="ECO:0000259" key="2">
    <source>
        <dbReference type="Pfam" id="PF09994"/>
    </source>
</evidence>
<dbReference type="AlphaFoldDB" id="A0A0F9KFI5"/>
<dbReference type="InterPro" id="IPR018712">
    <property type="entry name" value="Tle1-like_cat"/>
</dbReference>
<dbReference type="EMBL" id="LAZR01008139">
    <property type="protein sequence ID" value="KKM80708.1"/>
    <property type="molecule type" value="Genomic_DNA"/>
</dbReference>
<feature type="domain" description="T6SS Phospholipase effector Tle1-like catalytic" evidence="2">
    <location>
        <begin position="3"/>
        <end position="214"/>
    </location>
</feature>
<proteinExistence type="predicted"/>
<reference evidence="3" key="1">
    <citation type="journal article" date="2015" name="Nature">
        <title>Complex archaea that bridge the gap between prokaryotes and eukaryotes.</title>
        <authorList>
            <person name="Spang A."/>
            <person name="Saw J.H."/>
            <person name="Jorgensen S.L."/>
            <person name="Zaremba-Niedzwiedzka K."/>
            <person name="Martijn J."/>
            <person name="Lind A.E."/>
            <person name="van Eijk R."/>
            <person name="Schleper C."/>
            <person name="Guy L."/>
            <person name="Ettema T.J."/>
        </authorList>
    </citation>
    <scope>NUCLEOTIDE SEQUENCE</scope>
</reference>
<organism evidence="3">
    <name type="scientific">marine sediment metagenome</name>
    <dbReference type="NCBI Taxonomy" id="412755"/>
    <lineage>
        <taxon>unclassified sequences</taxon>
        <taxon>metagenomes</taxon>
        <taxon>ecological metagenomes</taxon>
    </lineage>
</organism>
<sequence>MPKNILIFSDGTGQVGGMKPDQRLSNVYKLYRAARPGPSSPIKPSEQVCFYDAGLGAGEVGGLTFQRVRNVLSAAVGTGIDENVIDCYEKIISYYEPGDRILVFGFSRGAYTARAVANVMNLCGIPTKMPDGSAVPRYGAPLRKIASDAVNFVYNHGNGYSRGQEPYFTRREELGRRFRRKYGSFVPDAEEDVQGNVQPTFIGVFDTVAALGNVVVGYLIVASLVALGGLFSAALYWSWHWIFWSVPAVLLTIISYWYIKLRWSQFKYFSPDPEKPLRISNPRDWWAIWKHGHRAVWNRKNYDKWLDSDVGFARHALAIDEHRRDFPRVKWAMKAEAAKTSGRKPEWLKQVWFAGCHSDVGGSYLEPESRLSDIALDWMVSELKECVPEIKINKNILFRSPDAVALQHEETYMFRFGPLKRKWPAKPRIVDPIFKLHPSVIQRLKADSVPQVGEVKPYRPEQLREHPQAKKYFED</sequence>